<dbReference type="EMBL" id="VLLI01000011">
    <property type="protein sequence ID" value="TWI97154.1"/>
    <property type="molecule type" value="Genomic_DNA"/>
</dbReference>
<dbReference type="AlphaFoldDB" id="A0A562TVN8"/>
<comment type="caution">
    <text evidence="2">The sequence shown here is derived from an EMBL/GenBank/DDBJ whole genome shotgun (WGS) entry which is preliminary data.</text>
</comment>
<dbReference type="Proteomes" id="UP000317010">
    <property type="component" value="Unassembled WGS sequence"/>
</dbReference>
<feature type="transmembrane region" description="Helical" evidence="1">
    <location>
        <begin position="31"/>
        <end position="49"/>
    </location>
</feature>
<feature type="transmembrane region" description="Helical" evidence="1">
    <location>
        <begin position="102"/>
        <end position="126"/>
    </location>
</feature>
<keyword evidence="1" id="KW-0472">Membrane</keyword>
<accession>A0A562TVN8</accession>
<reference evidence="2 3" key="1">
    <citation type="submission" date="2019-07" db="EMBL/GenBank/DDBJ databases">
        <title>Genomic Encyclopedia of Archaeal and Bacterial Type Strains, Phase II (KMG-II): from individual species to whole genera.</title>
        <authorList>
            <person name="Goeker M."/>
        </authorList>
    </citation>
    <scope>NUCLEOTIDE SEQUENCE [LARGE SCALE GENOMIC DNA]</scope>
    <source>
        <strain evidence="2 3">ATCC BAA-1854</strain>
    </source>
</reference>
<name>A0A562TVN8_9SPHI</name>
<keyword evidence="3" id="KW-1185">Reference proteome</keyword>
<organism evidence="2 3">
    <name type="scientific">Mucilaginibacter frigoritolerans</name>
    <dbReference type="NCBI Taxonomy" id="652788"/>
    <lineage>
        <taxon>Bacteria</taxon>
        <taxon>Pseudomonadati</taxon>
        <taxon>Bacteroidota</taxon>
        <taxon>Sphingobacteriia</taxon>
        <taxon>Sphingobacteriales</taxon>
        <taxon>Sphingobacteriaceae</taxon>
        <taxon>Mucilaginibacter</taxon>
    </lineage>
</organism>
<proteinExistence type="predicted"/>
<sequence>MNWKIIVQLSLFGLIMAFGTIALIPQNIEPAFWLIIFGFCALVIAKVCAGKYFLHGFLVSMVNCIWITAVHIYFYQTYINHHAAMANMGQNMPSFLSIHPRLTMLIIGPVFGVLSGIILGLFALVASKIVKKPQ</sequence>
<dbReference type="RefSeq" id="WP_144914715.1">
    <property type="nucleotide sequence ID" value="NZ_VLLI01000011.1"/>
</dbReference>
<evidence type="ECO:0000256" key="1">
    <source>
        <dbReference type="SAM" id="Phobius"/>
    </source>
</evidence>
<gene>
    <name evidence="2" type="ORF">JN11_03614</name>
</gene>
<evidence type="ECO:0000313" key="2">
    <source>
        <dbReference type="EMBL" id="TWI97154.1"/>
    </source>
</evidence>
<dbReference type="OrthoDB" id="797097at2"/>
<keyword evidence="1" id="KW-1133">Transmembrane helix</keyword>
<evidence type="ECO:0000313" key="3">
    <source>
        <dbReference type="Proteomes" id="UP000317010"/>
    </source>
</evidence>
<feature type="transmembrane region" description="Helical" evidence="1">
    <location>
        <begin position="56"/>
        <end position="75"/>
    </location>
</feature>
<keyword evidence="1" id="KW-0812">Transmembrane</keyword>
<protein>
    <submittedName>
        <fullName evidence="2">Uncharacterized protein</fullName>
    </submittedName>
</protein>
<feature type="transmembrane region" description="Helical" evidence="1">
    <location>
        <begin position="5"/>
        <end position="25"/>
    </location>
</feature>